<keyword evidence="6" id="KW-1133">Transmembrane helix</keyword>
<keyword evidence="9" id="KW-0472">Membrane</keyword>
<dbReference type="PANTHER" id="PTHR11690">
    <property type="entry name" value="AMILORIDE-SENSITIVE SODIUM CHANNEL-RELATED"/>
    <property type="match status" value="1"/>
</dbReference>
<evidence type="ECO:0000256" key="11">
    <source>
        <dbReference type="ARBA" id="ARBA00023303"/>
    </source>
</evidence>
<dbReference type="InterPro" id="IPR032675">
    <property type="entry name" value="LRR_dom_sf"/>
</dbReference>
<evidence type="ECO:0000256" key="12">
    <source>
        <dbReference type="RuleBase" id="RU000679"/>
    </source>
</evidence>
<dbReference type="Gene3D" id="3.80.10.10">
    <property type="entry name" value="Ribonuclease Inhibitor"/>
    <property type="match status" value="1"/>
</dbReference>
<accession>A0A7R8XIR3</accession>
<dbReference type="SUPFAM" id="SSF52058">
    <property type="entry name" value="L domain-like"/>
    <property type="match status" value="1"/>
</dbReference>
<keyword evidence="8 12" id="KW-0406">Ion transport</keyword>
<dbReference type="Gene3D" id="1.10.287.770">
    <property type="entry name" value="YojJ-like"/>
    <property type="match status" value="1"/>
</dbReference>
<evidence type="ECO:0000256" key="1">
    <source>
        <dbReference type="ARBA" id="ARBA00004141"/>
    </source>
</evidence>
<dbReference type="EMBL" id="CAJPEV010001836">
    <property type="protein sequence ID" value="CAG0894538.1"/>
    <property type="molecule type" value="Genomic_DNA"/>
</dbReference>
<feature type="region of interest" description="Disordered" evidence="13">
    <location>
        <begin position="745"/>
        <end position="764"/>
    </location>
</feature>
<name>A0A7R8XIR3_9CRUS</name>
<evidence type="ECO:0000256" key="13">
    <source>
        <dbReference type="SAM" id="MobiDB-lite"/>
    </source>
</evidence>
<evidence type="ECO:0000256" key="8">
    <source>
        <dbReference type="ARBA" id="ARBA00023065"/>
    </source>
</evidence>
<evidence type="ECO:0000256" key="6">
    <source>
        <dbReference type="ARBA" id="ARBA00022989"/>
    </source>
</evidence>
<comment type="subcellular location">
    <subcellularLocation>
        <location evidence="1">Membrane</location>
        <topology evidence="1">Multi-pass membrane protein</topology>
    </subcellularLocation>
</comment>
<dbReference type="GO" id="GO:0005886">
    <property type="term" value="C:plasma membrane"/>
    <property type="evidence" value="ECO:0007669"/>
    <property type="project" value="TreeGrafter"/>
</dbReference>
<dbReference type="InterPro" id="IPR001873">
    <property type="entry name" value="ENaC"/>
</dbReference>
<evidence type="ECO:0000313" key="14">
    <source>
        <dbReference type="EMBL" id="CAD7248419.1"/>
    </source>
</evidence>
<evidence type="ECO:0000256" key="3">
    <source>
        <dbReference type="ARBA" id="ARBA00022448"/>
    </source>
</evidence>
<dbReference type="AlphaFoldDB" id="A0A7R8XIR3"/>
<evidence type="ECO:0000256" key="4">
    <source>
        <dbReference type="ARBA" id="ARBA00022461"/>
    </source>
</evidence>
<evidence type="ECO:0000256" key="5">
    <source>
        <dbReference type="ARBA" id="ARBA00022692"/>
    </source>
</evidence>
<keyword evidence="5 12" id="KW-0812">Transmembrane</keyword>
<keyword evidence="11 12" id="KW-0407">Ion channel</keyword>
<keyword evidence="4 12" id="KW-0894">Sodium channel</keyword>
<keyword evidence="3 12" id="KW-0813">Transport</keyword>
<evidence type="ECO:0000256" key="9">
    <source>
        <dbReference type="ARBA" id="ARBA00023136"/>
    </source>
</evidence>
<evidence type="ECO:0000256" key="2">
    <source>
        <dbReference type="ARBA" id="ARBA00007193"/>
    </source>
</evidence>
<dbReference type="EMBL" id="LR901353">
    <property type="protein sequence ID" value="CAD7248419.1"/>
    <property type="molecule type" value="Genomic_DNA"/>
</dbReference>
<keyword evidence="7" id="KW-0915">Sodium</keyword>
<comment type="similarity">
    <text evidence="2 12">Belongs to the amiloride-sensitive sodium channel (TC 1.A.6) family.</text>
</comment>
<proteinExistence type="inferred from homology"/>
<gene>
    <name evidence="14" type="ORF">DSTB1V02_LOCUS8232</name>
</gene>
<evidence type="ECO:0000256" key="10">
    <source>
        <dbReference type="ARBA" id="ARBA00023201"/>
    </source>
</evidence>
<dbReference type="Pfam" id="PF00858">
    <property type="entry name" value="ASC"/>
    <property type="match status" value="1"/>
</dbReference>
<reference evidence="14" key="1">
    <citation type="submission" date="2020-11" db="EMBL/GenBank/DDBJ databases">
        <authorList>
            <person name="Tran Van P."/>
        </authorList>
    </citation>
    <scope>NUCLEOTIDE SEQUENCE</scope>
</reference>
<keyword evidence="15" id="KW-1185">Reference proteome</keyword>
<evidence type="ECO:0000313" key="15">
    <source>
        <dbReference type="Proteomes" id="UP000677054"/>
    </source>
</evidence>
<feature type="region of interest" description="Disordered" evidence="13">
    <location>
        <begin position="214"/>
        <end position="235"/>
    </location>
</feature>
<dbReference type="GO" id="GO:0015280">
    <property type="term" value="F:ligand-gated sodium channel activity"/>
    <property type="evidence" value="ECO:0007669"/>
    <property type="project" value="TreeGrafter"/>
</dbReference>
<dbReference type="Proteomes" id="UP000677054">
    <property type="component" value="Unassembled WGS sequence"/>
</dbReference>
<organism evidence="14">
    <name type="scientific">Darwinula stevensoni</name>
    <dbReference type="NCBI Taxonomy" id="69355"/>
    <lineage>
        <taxon>Eukaryota</taxon>
        <taxon>Metazoa</taxon>
        <taxon>Ecdysozoa</taxon>
        <taxon>Arthropoda</taxon>
        <taxon>Crustacea</taxon>
        <taxon>Oligostraca</taxon>
        <taxon>Ostracoda</taxon>
        <taxon>Podocopa</taxon>
        <taxon>Podocopida</taxon>
        <taxon>Darwinulocopina</taxon>
        <taxon>Darwinuloidea</taxon>
        <taxon>Darwinulidae</taxon>
        <taxon>Darwinula</taxon>
    </lineage>
</organism>
<protein>
    <submittedName>
        <fullName evidence="14">Uncharacterized protein</fullName>
    </submittedName>
</protein>
<dbReference type="OrthoDB" id="676979at2759"/>
<evidence type="ECO:0000256" key="7">
    <source>
        <dbReference type="ARBA" id="ARBA00023053"/>
    </source>
</evidence>
<sequence>MKTQDAVRAIMLVACGALALRQVILLIDEFSSSPTTTSYEIDDVNSILPPAFTFCLKPSIKSGFSEDSCREMKRFQNASVSLKDFVIIAPSKGNDVKFAPAINGEIILPLSKNGGHWVERTFYQKDTVRYFKCFTLFLAKNVSTGTRNCLRQMFIFDFKAFSAIEHERMEMEVFVHDQREQYSSFHQFRSENFILLNDTVTSVSFRPEVVEKQSTKKEPYRGSSRGEAEYEEGTLQRRRELQQHEVLGELLLEAVSIPSRRFVPHSLPHAEGSESNETGMRRCPERIQCMENCFWKRFQSRVGVSCLIPSLMPKEASPTKPECEDVQSEMKNLKEMWNAESEEVENEWRNCNCPKRCNMVDYRVSEDPTSSACDAAVSSFGKDGAAFLFFGFPSSRVPRFREKEKVTLPDLLSNIGGIVGLCLGFSLISVFDVLQMTGRVPPGSAGSRHRRVSENFMGNHQHYIPFHQGGLFPTRDLRPALRSPSFTVVPIEFKVPDVISMFAPTALFFFPFLTESRMKAAGTTPTLAFLVLLGAGHGSGACPEDDVAPCECGVSPAFLHPTVSCGRAASAAAISAAFGKAAWPSTFPIFHLGNNTAVKELTEEVFGGVAFDCIWISGTAIERVDPLAILSSADRLRDLQIAGSRLEDFPFRVLPELRRLGVLAVVNGSLTGVPALRSPSLRHLRLDHNEIVRVEGRGWHAPSLGHFDLSHNPLSEFPSKVIEALPRLEVFRCLRTPPDPGCEPWPHNRKASLRNPCHANAPTP</sequence>
<keyword evidence="10 12" id="KW-0739">Sodium transport</keyword>